<dbReference type="AlphaFoldDB" id="A0A1D2VB39"/>
<dbReference type="EMBL" id="KV454489">
    <property type="protein sequence ID" value="ODV58914.1"/>
    <property type="molecule type" value="Genomic_DNA"/>
</dbReference>
<dbReference type="Proteomes" id="UP000095038">
    <property type="component" value="Unassembled WGS sequence"/>
</dbReference>
<organism evidence="1 2">
    <name type="scientific">Ascoidea rubescens DSM 1968</name>
    <dbReference type="NCBI Taxonomy" id="1344418"/>
    <lineage>
        <taxon>Eukaryota</taxon>
        <taxon>Fungi</taxon>
        <taxon>Dikarya</taxon>
        <taxon>Ascomycota</taxon>
        <taxon>Saccharomycotina</taxon>
        <taxon>Saccharomycetes</taxon>
        <taxon>Ascoideaceae</taxon>
        <taxon>Ascoidea</taxon>
    </lineage>
</organism>
<evidence type="ECO:0000313" key="2">
    <source>
        <dbReference type="Proteomes" id="UP000095038"/>
    </source>
</evidence>
<gene>
    <name evidence="1" type="ORF">ASCRUDRAFT_77629</name>
</gene>
<reference evidence="2" key="1">
    <citation type="submission" date="2016-05" db="EMBL/GenBank/DDBJ databases">
        <title>Comparative genomics of biotechnologically important yeasts.</title>
        <authorList>
            <consortium name="DOE Joint Genome Institute"/>
            <person name="Riley R."/>
            <person name="Haridas S."/>
            <person name="Wolfe K.H."/>
            <person name="Lopes M.R."/>
            <person name="Hittinger C.T."/>
            <person name="Goker M."/>
            <person name="Salamov A."/>
            <person name="Wisecaver J."/>
            <person name="Long T.M."/>
            <person name="Aerts A.L."/>
            <person name="Barry K."/>
            <person name="Choi C."/>
            <person name="Clum A."/>
            <person name="Coughlan A.Y."/>
            <person name="Deshpande S."/>
            <person name="Douglass A.P."/>
            <person name="Hanson S.J."/>
            <person name="Klenk H.-P."/>
            <person name="Labutti K."/>
            <person name="Lapidus A."/>
            <person name="Lindquist E."/>
            <person name="Lipzen A."/>
            <person name="Meier-Kolthoff J.P."/>
            <person name="Ohm R.A."/>
            <person name="Otillar R.P."/>
            <person name="Pangilinan J."/>
            <person name="Peng Y."/>
            <person name="Rokas A."/>
            <person name="Rosa C.A."/>
            <person name="Scheuner C."/>
            <person name="Sibirny A.A."/>
            <person name="Slot J.C."/>
            <person name="Stielow J.B."/>
            <person name="Sun H."/>
            <person name="Kurtzman C.P."/>
            <person name="Blackwell M."/>
            <person name="Grigoriev I.V."/>
            <person name="Jeffries T.W."/>
        </authorList>
    </citation>
    <scope>NUCLEOTIDE SEQUENCE [LARGE SCALE GENOMIC DNA]</scope>
    <source>
        <strain evidence="2">DSM 1968</strain>
    </source>
</reference>
<evidence type="ECO:0000313" key="1">
    <source>
        <dbReference type="EMBL" id="ODV58914.1"/>
    </source>
</evidence>
<dbReference type="GeneID" id="30967578"/>
<dbReference type="RefSeq" id="XP_020045221.1">
    <property type="nucleotide sequence ID" value="XM_020193942.1"/>
</dbReference>
<keyword evidence="2" id="KW-1185">Reference proteome</keyword>
<sequence length="70" mass="8173">MYTSLTKPILTIKSDFSMSKTKVVYYLIQFIPILKMKTSCENKYVLNYHQSAMNIKAKIDLLLIIRQIKG</sequence>
<dbReference type="InParanoid" id="A0A1D2VB39"/>
<protein>
    <submittedName>
        <fullName evidence="1">Uncharacterized protein</fullName>
    </submittedName>
</protein>
<accession>A0A1D2VB39</accession>
<name>A0A1D2VB39_9ASCO</name>
<proteinExistence type="predicted"/>